<evidence type="ECO:0008006" key="8">
    <source>
        <dbReference type="Google" id="ProtNLM"/>
    </source>
</evidence>
<feature type="non-terminal residue" evidence="6">
    <location>
        <position position="1"/>
    </location>
</feature>
<keyword evidence="4" id="KW-0677">Repeat</keyword>
<dbReference type="AlphaFoldDB" id="A0A553N1S4"/>
<evidence type="ECO:0000256" key="1">
    <source>
        <dbReference type="ARBA" id="ARBA00004496"/>
    </source>
</evidence>
<sequence length="758" mass="85357">KSKVKDPPGTDEGSSEAVIYYLSIYLFVSAHPEYLFPLVLTSVTQELFGCRADEDVTAENPYKLLKKEEIIQDMKNRAAVCDFSPVKQTVLDYPEEELLLVFDRDFTYGQSFYLVLTVQAKESILKVFTGTREGGVTTDGEEALEHQEEEEVMPKTPEPHPWVSLGSEMEIEEELLIPSRARSFIGFGLVHENDQSLTVATCVFGSGVMAVSMMERASLEERIESSTRLLLNPSCILFWSFSDPIHPQLQLECPDDILCFQFCPSDPNILAAGCVNGQIKTSMIPVVRYCAVSGIEHGHKAPITDLQWLPETFEVSRLGLPVENSSGMSVQLVSCAPDCCVLFWDLRLPRVVSRSMTDVRQKSVDKPLENPHGVPNTFKHLNLTWKPFIRVSLPKMGSSGEYSPLRLSMRENTLDYSTDQSRSEAGPLWIPPPRILMRITHRGSIGDGQSQKKKLCSVPLSLSRGGGKAAQEGERKEGCGFSQLRVPSAKQPKVLENISTKLYVGTEDGELVYVDWKVEKDGDSGRLLSSKPLHQLLLQDSQVRTISRSPFFRDILLVVSSFSFSIWKEGLTIGPLIRSPYSKAMCTAGHWSQSRPAVFFIGKEDGNIDIYDLLQNTHEATQSQSICTAAVTCIRTSLLSSKQHLLAVSDHLGTLHILQIPWTLRKATSSERQNVQKYLEKEQERLMYFEKRQENHEKEKKEMDAELKRKKMEVLVPLKQLDVLEAEALKEYEQYVAMEKLLLKSLGVRRESEEAPEL</sequence>
<comment type="subcellular location">
    <subcellularLocation>
        <location evidence="1">Cytoplasm</location>
    </subcellularLocation>
</comment>
<evidence type="ECO:0000313" key="7">
    <source>
        <dbReference type="Proteomes" id="UP000316079"/>
    </source>
</evidence>
<dbReference type="SUPFAM" id="SSF50978">
    <property type="entry name" value="WD40 repeat-like"/>
    <property type="match status" value="1"/>
</dbReference>
<dbReference type="PANTHER" id="PTHR12442:SF5">
    <property type="entry name" value="DYNEIN AXONEMAL INTERMEDIATE CHAIN 3"/>
    <property type="match status" value="1"/>
</dbReference>
<dbReference type="InterPro" id="IPR015943">
    <property type="entry name" value="WD40/YVTN_repeat-like_dom_sf"/>
</dbReference>
<evidence type="ECO:0000256" key="2">
    <source>
        <dbReference type="ARBA" id="ARBA00022490"/>
    </source>
</evidence>
<dbReference type="InterPro" id="IPR050687">
    <property type="entry name" value="Dynein_IC"/>
</dbReference>
<dbReference type="STRING" id="623744.A0A553N1S4"/>
<comment type="caution">
    <text evidence="6">The sequence shown here is derived from an EMBL/GenBank/DDBJ whole genome shotgun (WGS) entry which is preliminary data.</text>
</comment>
<accession>A0A553N1S4</accession>
<evidence type="ECO:0000256" key="5">
    <source>
        <dbReference type="SAM" id="Coils"/>
    </source>
</evidence>
<keyword evidence="7" id="KW-1185">Reference proteome</keyword>
<dbReference type="OrthoDB" id="6619788at2759"/>
<dbReference type="PANTHER" id="PTHR12442">
    <property type="entry name" value="DYNEIN INTERMEDIATE CHAIN"/>
    <property type="match status" value="1"/>
</dbReference>
<evidence type="ECO:0000256" key="3">
    <source>
        <dbReference type="ARBA" id="ARBA00022574"/>
    </source>
</evidence>
<dbReference type="GO" id="GO:0060294">
    <property type="term" value="P:cilium movement involved in cell motility"/>
    <property type="evidence" value="ECO:0007669"/>
    <property type="project" value="TreeGrafter"/>
</dbReference>
<gene>
    <name evidence="6" type="ORF">DNTS_013991</name>
</gene>
<dbReference type="InterPro" id="IPR036322">
    <property type="entry name" value="WD40_repeat_dom_sf"/>
</dbReference>
<evidence type="ECO:0000313" key="6">
    <source>
        <dbReference type="EMBL" id="TRY59370.1"/>
    </source>
</evidence>
<proteinExistence type="predicted"/>
<dbReference type="GO" id="GO:0036156">
    <property type="term" value="C:inner dynein arm"/>
    <property type="evidence" value="ECO:0007669"/>
    <property type="project" value="TreeGrafter"/>
</dbReference>
<protein>
    <recommendedName>
        <fullName evidence="8">WD repeat domain 63</fullName>
    </recommendedName>
</protein>
<keyword evidence="2" id="KW-0963">Cytoplasm</keyword>
<keyword evidence="5" id="KW-0175">Coiled coil</keyword>
<dbReference type="Proteomes" id="UP000316079">
    <property type="component" value="Unassembled WGS sequence"/>
</dbReference>
<dbReference type="InterPro" id="IPR001680">
    <property type="entry name" value="WD40_rpt"/>
</dbReference>
<dbReference type="GO" id="GO:0036159">
    <property type="term" value="P:inner dynein arm assembly"/>
    <property type="evidence" value="ECO:0007669"/>
    <property type="project" value="TreeGrafter"/>
</dbReference>
<organism evidence="6 7">
    <name type="scientific">Danionella cerebrum</name>
    <dbReference type="NCBI Taxonomy" id="2873325"/>
    <lineage>
        <taxon>Eukaryota</taxon>
        <taxon>Metazoa</taxon>
        <taxon>Chordata</taxon>
        <taxon>Craniata</taxon>
        <taxon>Vertebrata</taxon>
        <taxon>Euteleostomi</taxon>
        <taxon>Actinopterygii</taxon>
        <taxon>Neopterygii</taxon>
        <taxon>Teleostei</taxon>
        <taxon>Ostariophysi</taxon>
        <taxon>Cypriniformes</taxon>
        <taxon>Danionidae</taxon>
        <taxon>Danioninae</taxon>
        <taxon>Danionella</taxon>
    </lineage>
</organism>
<evidence type="ECO:0000256" key="4">
    <source>
        <dbReference type="ARBA" id="ARBA00022737"/>
    </source>
</evidence>
<reference evidence="6 7" key="1">
    <citation type="journal article" date="2019" name="Sci. Data">
        <title>Hybrid genome assembly and annotation of Danionella translucida.</title>
        <authorList>
            <person name="Kadobianskyi M."/>
            <person name="Schulze L."/>
            <person name="Schuelke M."/>
            <person name="Judkewitz B."/>
        </authorList>
    </citation>
    <scope>NUCLEOTIDE SEQUENCE [LARGE SCALE GENOMIC DNA]</scope>
    <source>
        <strain evidence="6 7">Bolton</strain>
    </source>
</reference>
<keyword evidence="3" id="KW-0853">WD repeat</keyword>
<dbReference type="GO" id="GO:0045503">
    <property type="term" value="F:dynein light chain binding"/>
    <property type="evidence" value="ECO:0007669"/>
    <property type="project" value="TreeGrafter"/>
</dbReference>
<dbReference type="EMBL" id="SRMA01027127">
    <property type="protein sequence ID" value="TRY59370.1"/>
    <property type="molecule type" value="Genomic_DNA"/>
</dbReference>
<dbReference type="SMART" id="SM00320">
    <property type="entry name" value="WD40"/>
    <property type="match status" value="3"/>
</dbReference>
<dbReference type="GO" id="GO:0045504">
    <property type="term" value="F:dynein heavy chain binding"/>
    <property type="evidence" value="ECO:0007669"/>
    <property type="project" value="TreeGrafter"/>
</dbReference>
<feature type="coiled-coil region" evidence="5">
    <location>
        <begin position="679"/>
        <end position="713"/>
    </location>
</feature>
<dbReference type="Gene3D" id="2.130.10.10">
    <property type="entry name" value="YVTN repeat-like/Quinoprotein amine dehydrogenase"/>
    <property type="match status" value="2"/>
</dbReference>
<name>A0A553N1S4_9TELE</name>